<feature type="compositionally biased region" description="Acidic residues" evidence="1">
    <location>
        <begin position="418"/>
        <end position="431"/>
    </location>
</feature>
<organism evidence="3 4">
    <name type="scientific">Sistotremastrum suecicum HHB10207 ss-3</name>
    <dbReference type="NCBI Taxonomy" id="1314776"/>
    <lineage>
        <taxon>Eukaryota</taxon>
        <taxon>Fungi</taxon>
        <taxon>Dikarya</taxon>
        <taxon>Basidiomycota</taxon>
        <taxon>Agaricomycotina</taxon>
        <taxon>Agaricomycetes</taxon>
        <taxon>Sistotremastrales</taxon>
        <taxon>Sistotremastraceae</taxon>
        <taxon>Sistotremastrum</taxon>
    </lineage>
</organism>
<dbReference type="InterPro" id="IPR045341">
    <property type="entry name" value="DUF6532"/>
</dbReference>
<evidence type="ECO:0000256" key="1">
    <source>
        <dbReference type="SAM" id="MobiDB-lite"/>
    </source>
</evidence>
<feature type="region of interest" description="Disordered" evidence="1">
    <location>
        <begin position="306"/>
        <end position="335"/>
    </location>
</feature>
<proteinExistence type="predicted"/>
<feature type="domain" description="DUF6532" evidence="2">
    <location>
        <begin position="495"/>
        <end position="591"/>
    </location>
</feature>
<accession>A0A165WPZ8</accession>
<feature type="region of interest" description="Disordered" evidence="1">
    <location>
        <begin position="253"/>
        <end position="291"/>
    </location>
</feature>
<feature type="compositionally biased region" description="Low complexity" evidence="1">
    <location>
        <begin position="309"/>
        <end position="321"/>
    </location>
</feature>
<dbReference type="EMBL" id="KV428599">
    <property type="protein sequence ID" value="KZT31407.1"/>
    <property type="molecule type" value="Genomic_DNA"/>
</dbReference>
<evidence type="ECO:0000313" key="3">
    <source>
        <dbReference type="EMBL" id="KZT31407.1"/>
    </source>
</evidence>
<name>A0A165WPZ8_9AGAM</name>
<gene>
    <name evidence="3" type="ORF">SISSUDRAFT_1038460</name>
</gene>
<feature type="compositionally biased region" description="Basic and acidic residues" evidence="1">
    <location>
        <begin position="259"/>
        <end position="270"/>
    </location>
</feature>
<reference evidence="3 4" key="1">
    <citation type="journal article" date="2016" name="Mol. Biol. Evol.">
        <title>Comparative Genomics of Early-Diverging Mushroom-Forming Fungi Provides Insights into the Origins of Lignocellulose Decay Capabilities.</title>
        <authorList>
            <person name="Nagy L.G."/>
            <person name="Riley R."/>
            <person name="Tritt A."/>
            <person name="Adam C."/>
            <person name="Daum C."/>
            <person name="Floudas D."/>
            <person name="Sun H."/>
            <person name="Yadav J.S."/>
            <person name="Pangilinan J."/>
            <person name="Larsson K.H."/>
            <person name="Matsuura K."/>
            <person name="Barry K."/>
            <person name="Labutti K."/>
            <person name="Kuo R."/>
            <person name="Ohm R.A."/>
            <person name="Bhattacharya S.S."/>
            <person name="Shirouzu T."/>
            <person name="Yoshinaga Y."/>
            <person name="Martin F.M."/>
            <person name="Grigoriev I.V."/>
            <person name="Hibbett D.S."/>
        </authorList>
    </citation>
    <scope>NUCLEOTIDE SEQUENCE [LARGE SCALE GENOMIC DNA]</scope>
    <source>
        <strain evidence="3 4">HHB10207 ss-3</strain>
    </source>
</reference>
<evidence type="ECO:0000313" key="4">
    <source>
        <dbReference type="Proteomes" id="UP000076798"/>
    </source>
</evidence>
<dbReference type="Pfam" id="PF20149">
    <property type="entry name" value="DUF6532"/>
    <property type="match status" value="1"/>
</dbReference>
<evidence type="ECO:0000259" key="2">
    <source>
        <dbReference type="Pfam" id="PF20149"/>
    </source>
</evidence>
<feature type="region of interest" description="Disordered" evidence="1">
    <location>
        <begin position="365"/>
        <end position="448"/>
    </location>
</feature>
<protein>
    <recommendedName>
        <fullName evidence="2">DUF6532 domain-containing protein</fullName>
    </recommendedName>
</protein>
<keyword evidence="4" id="KW-1185">Reference proteome</keyword>
<dbReference type="Proteomes" id="UP000076798">
    <property type="component" value="Unassembled WGS sequence"/>
</dbReference>
<feature type="compositionally biased region" description="Basic and acidic residues" evidence="1">
    <location>
        <begin position="322"/>
        <end position="334"/>
    </location>
</feature>
<dbReference type="AlphaFoldDB" id="A0A165WPZ8"/>
<sequence>MGSPRICLSVLKGSDDDGCVSANYSHKVRIAADPRSSGTESETVVARAYIKKVAMESPGGGACANATEISQVMTIEDRKRTLDYSEGFALKNRMQHVPHLSAQLVLASARLRGYSIEPRYQKRGRRKPNFQLWQGEKGKFVGAQSPSRSTAMIQDDSDGAEAISARTCFLPRSIATLLEPAIEQCTKTSSMTRCHWRKAQGSTCLTSLDFSSIPIENPPLPRLSSKPSRLGLSHFRWPYLSFSVSTTNRTCLPRFSNRKGKETSEPRGGERGWTPNMDVPLSGSGTARVRPSHSNTIRTVATNQACLPSTLTGGDVDGSTDSSDHSEYRDKSVEEVSEEDVVSAEDDEGNILERVAAADEAVCSDDDNYANPVGTASEDEEENEMDVDNGAEELRTPIPRQRRNPARTFSQYLLTHIEDEELEDEDVDAEQEGSLKRNPSADYYDRNDANQDLAPASATQANGPATAHDQGDVLGRIALSISHKFRATCDVHDRSRRKLADTIWERRNQEKETDYPMTDCYQAASNLTSDLVVHKLRPIIASIYDLVRDLNRNDHQTIGPNDACVQWLLADGRYHCKGVNQAGQGPKPYKHLEGHTNLKFKI</sequence>
<feature type="compositionally biased region" description="Acidic residues" evidence="1">
    <location>
        <begin position="377"/>
        <end position="391"/>
    </location>
</feature>